<dbReference type="PANTHER" id="PTHR43190">
    <property type="entry name" value="N-ACETYL-D-GLUCOSAMINE KINASE"/>
    <property type="match status" value="1"/>
</dbReference>
<sequence>MSGERFYLGVDGGGTKTRFALIDGTGRVRANAQLGTTYHPEVGLAGVRATLAQGVASVLAQAGADASAIDFAFFGIPAHGEDSAVTPVVEAMPTAILGHDRHACDNDMVCGWAGSLGCMDGINIVAGTGSIGYGQRRGIGARSGGWGETFSDEGSAYWIAVQGLNAYSRMSDGRLPVGPLHALINDALEVDIDLDVCARIYGEQARTRGEVAQLSVVVAQAAQAGDVAAREIFVRAGRELAQIADAIRQRLGFEADETVPLSYSGGAFASGALLLAPFEQALKAAHPGFALRAPRFEPHYGAALYAAKLAGADVAGMTAA</sequence>
<dbReference type="Proteomes" id="UP000051802">
    <property type="component" value="Unassembled WGS sequence"/>
</dbReference>
<dbReference type="InterPro" id="IPR052519">
    <property type="entry name" value="Euk-type_GlcNAc_Kinase"/>
</dbReference>
<dbReference type="Pfam" id="PF01869">
    <property type="entry name" value="BcrAD_BadFG"/>
    <property type="match status" value="1"/>
</dbReference>
<dbReference type="PANTHER" id="PTHR43190:SF3">
    <property type="entry name" value="N-ACETYL-D-GLUCOSAMINE KINASE"/>
    <property type="match status" value="1"/>
</dbReference>
<dbReference type="InterPro" id="IPR002731">
    <property type="entry name" value="ATPase_BadF"/>
</dbReference>
<keyword evidence="2" id="KW-0418">Kinase</keyword>
<dbReference type="OrthoDB" id="9816014at2"/>
<comment type="caution">
    <text evidence="2">The sequence shown here is derived from an EMBL/GenBank/DDBJ whole genome shotgun (WGS) entry which is preliminary data.</text>
</comment>
<evidence type="ECO:0000313" key="2">
    <source>
        <dbReference type="EMBL" id="KRG45270.1"/>
    </source>
</evidence>
<dbReference type="RefSeq" id="WP_057645994.1">
    <property type="nucleotide sequence ID" value="NZ_LLXU01000064.1"/>
</dbReference>
<dbReference type="Gene3D" id="3.30.420.40">
    <property type="match status" value="2"/>
</dbReference>
<dbReference type="CDD" id="cd24007">
    <property type="entry name" value="ASKHA_NBD_eukNAGK-like"/>
    <property type="match status" value="1"/>
</dbReference>
<dbReference type="GO" id="GO:0016301">
    <property type="term" value="F:kinase activity"/>
    <property type="evidence" value="ECO:0007669"/>
    <property type="project" value="UniProtKB-KW"/>
</dbReference>
<gene>
    <name evidence="2" type="ORF">ARC20_07725</name>
</gene>
<feature type="domain" description="ATPase BadF/BadG/BcrA/BcrD type" evidence="1">
    <location>
        <begin position="8"/>
        <end position="306"/>
    </location>
</feature>
<keyword evidence="3" id="KW-1185">Reference proteome</keyword>
<organism evidence="2 3">
    <name type="scientific">Stenotrophomonas panacihumi</name>
    <dbReference type="NCBI Taxonomy" id="676599"/>
    <lineage>
        <taxon>Bacteria</taxon>
        <taxon>Pseudomonadati</taxon>
        <taxon>Pseudomonadota</taxon>
        <taxon>Gammaproteobacteria</taxon>
        <taxon>Lysobacterales</taxon>
        <taxon>Lysobacteraceae</taxon>
        <taxon>Stenotrophomonas</taxon>
    </lineage>
</organism>
<accession>A0A0R0AJB5</accession>
<dbReference type="EMBL" id="LLXU01000064">
    <property type="protein sequence ID" value="KRG45270.1"/>
    <property type="molecule type" value="Genomic_DNA"/>
</dbReference>
<protein>
    <submittedName>
        <fullName evidence="2">N-acetylglucosamine kinase</fullName>
    </submittedName>
</protein>
<evidence type="ECO:0000313" key="3">
    <source>
        <dbReference type="Proteomes" id="UP000051802"/>
    </source>
</evidence>
<name>A0A0R0AJB5_9GAMM</name>
<evidence type="ECO:0000259" key="1">
    <source>
        <dbReference type="Pfam" id="PF01869"/>
    </source>
</evidence>
<dbReference type="InterPro" id="IPR043129">
    <property type="entry name" value="ATPase_NBD"/>
</dbReference>
<dbReference type="AlphaFoldDB" id="A0A0R0AJB5"/>
<proteinExistence type="predicted"/>
<keyword evidence="2" id="KW-0808">Transferase</keyword>
<reference evidence="2 3" key="1">
    <citation type="submission" date="2015-10" db="EMBL/GenBank/DDBJ databases">
        <title>Genome sequencing and analysis of members of genus Stenotrophomonas.</title>
        <authorList>
            <person name="Patil P.P."/>
            <person name="Midha S."/>
            <person name="Patil P.B."/>
        </authorList>
    </citation>
    <scope>NUCLEOTIDE SEQUENCE [LARGE SCALE GENOMIC DNA]</scope>
    <source>
        <strain evidence="2 3">JCM 16536</strain>
    </source>
</reference>
<dbReference type="SUPFAM" id="SSF53067">
    <property type="entry name" value="Actin-like ATPase domain"/>
    <property type="match status" value="2"/>
</dbReference>
<dbReference type="STRING" id="676599.ARC20_07725"/>